<evidence type="ECO:0000313" key="2">
    <source>
        <dbReference type="EMBL" id="MEA5454976.1"/>
    </source>
</evidence>
<keyword evidence="1" id="KW-0812">Transmembrane</keyword>
<gene>
    <name evidence="2" type="ORF">SPF06_09620</name>
</gene>
<comment type="caution">
    <text evidence="2">The sequence shown here is derived from an EMBL/GenBank/DDBJ whole genome shotgun (WGS) entry which is preliminary data.</text>
</comment>
<reference evidence="2 3" key="1">
    <citation type="submission" date="2023-12" db="EMBL/GenBank/DDBJ databases">
        <title>Sinomonas terricola sp. nov, isolated from litchi orchard soil in Guangdong, PR China.</title>
        <authorList>
            <person name="Jiaxin W."/>
            <person name="Yang Z."/>
            <person name="Honghui Z."/>
        </authorList>
    </citation>
    <scope>NUCLEOTIDE SEQUENCE [LARGE SCALE GENOMIC DNA]</scope>
    <source>
        <strain evidence="2 3">JGH33</strain>
    </source>
</reference>
<accession>A0ABU5T653</accession>
<keyword evidence="1" id="KW-0472">Membrane</keyword>
<keyword evidence="1" id="KW-1133">Transmembrane helix</keyword>
<organism evidence="2 3">
    <name type="scientific">Sinomonas terricola</name>
    <dbReference type="NCBI Taxonomy" id="3110330"/>
    <lineage>
        <taxon>Bacteria</taxon>
        <taxon>Bacillati</taxon>
        <taxon>Actinomycetota</taxon>
        <taxon>Actinomycetes</taxon>
        <taxon>Micrococcales</taxon>
        <taxon>Micrococcaceae</taxon>
        <taxon>Sinomonas</taxon>
    </lineage>
</organism>
<protein>
    <submittedName>
        <fullName evidence="2">Uncharacterized protein</fullName>
    </submittedName>
</protein>
<dbReference type="Proteomes" id="UP001304769">
    <property type="component" value="Unassembled WGS sequence"/>
</dbReference>
<dbReference type="RefSeq" id="WP_323278832.1">
    <property type="nucleotide sequence ID" value="NZ_JAYGGQ010000006.1"/>
</dbReference>
<sequence>MKRPIFIGLITALIVIHAAIIGAAIYAIAYVTFHDSRQDLPLSNFVPNPSNPGASDYAFEGLRDATGTLCGPGKINCSEAYRGERLTLLRFDSKNKAQNYAVSLGEDGHQSDWIVADFSRAPLSDFDRLMVRQSLDGTWSTSPD</sequence>
<name>A0ABU5T653_9MICC</name>
<feature type="transmembrane region" description="Helical" evidence="1">
    <location>
        <begin position="6"/>
        <end position="33"/>
    </location>
</feature>
<proteinExistence type="predicted"/>
<dbReference type="EMBL" id="JAYGGQ010000006">
    <property type="protein sequence ID" value="MEA5454976.1"/>
    <property type="molecule type" value="Genomic_DNA"/>
</dbReference>
<evidence type="ECO:0000313" key="3">
    <source>
        <dbReference type="Proteomes" id="UP001304769"/>
    </source>
</evidence>
<evidence type="ECO:0000256" key="1">
    <source>
        <dbReference type="SAM" id="Phobius"/>
    </source>
</evidence>
<keyword evidence="3" id="KW-1185">Reference proteome</keyword>